<dbReference type="SUPFAM" id="SSF46689">
    <property type="entry name" value="Homeodomain-like"/>
    <property type="match status" value="1"/>
</dbReference>
<feature type="DNA-binding region" description="H-T-H motif" evidence="2">
    <location>
        <begin position="32"/>
        <end position="51"/>
    </location>
</feature>
<dbReference type="InterPro" id="IPR023772">
    <property type="entry name" value="DNA-bd_HTH_TetR-type_CS"/>
</dbReference>
<accession>A0ABS4D090</accession>
<evidence type="ECO:0000256" key="1">
    <source>
        <dbReference type="ARBA" id="ARBA00023125"/>
    </source>
</evidence>
<dbReference type="InterPro" id="IPR009057">
    <property type="entry name" value="Homeodomain-like_sf"/>
</dbReference>
<comment type="caution">
    <text evidence="4">The sequence shown here is derived from an EMBL/GenBank/DDBJ whole genome shotgun (WGS) entry which is preliminary data.</text>
</comment>
<dbReference type="InterPro" id="IPR036271">
    <property type="entry name" value="Tet_transcr_reg_TetR-rel_C_sf"/>
</dbReference>
<dbReference type="SUPFAM" id="SSF48498">
    <property type="entry name" value="Tetracyclin repressor-like, C-terminal domain"/>
    <property type="match status" value="1"/>
</dbReference>
<sequence length="198" mass="22527">MKEMIPARSSARQRLLDVASDLFYREGIRSISMDTIVERSGVSKATLYRHFPTKDDLIMAYLKEVDDHIWQHFDKAITQHEGSPKAQLMALIDATIELLTPEYYRGCPFLNAFTEFSEENHPAHKFSLEYNRTLRSLLSRLSQQAGVSDDGWTDQILMVINGAYSSIPVLGLEGSAVQLKTITTYLIDLHLPNVHEKL</sequence>
<dbReference type="Pfam" id="PF00440">
    <property type="entry name" value="TetR_N"/>
    <property type="match status" value="1"/>
</dbReference>
<dbReference type="PROSITE" id="PS50977">
    <property type="entry name" value="HTH_TETR_2"/>
    <property type="match status" value="1"/>
</dbReference>
<dbReference type="InterPro" id="IPR001647">
    <property type="entry name" value="HTH_TetR"/>
</dbReference>
<protein>
    <submittedName>
        <fullName evidence="4">AcrR family transcriptional regulator</fullName>
    </submittedName>
</protein>
<evidence type="ECO:0000313" key="5">
    <source>
        <dbReference type="Proteomes" id="UP000674416"/>
    </source>
</evidence>
<keyword evidence="1 2" id="KW-0238">DNA-binding</keyword>
<gene>
    <name evidence="4" type="ORF">JOC74_003551</name>
</gene>
<keyword evidence="5" id="KW-1185">Reference proteome</keyword>
<dbReference type="Proteomes" id="UP000674416">
    <property type="component" value="Unassembled WGS sequence"/>
</dbReference>
<reference evidence="4 5" key="1">
    <citation type="submission" date="2021-01" db="EMBL/GenBank/DDBJ databases">
        <title>Genomic Encyclopedia of Type Strains, Phase IV (KMG-IV): sequencing the most valuable type-strain genomes for metagenomic binning, comparative biology and taxonomic classification.</title>
        <authorList>
            <person name="Goeker M."/>
        </authorList>
    </citation>
    <scope>NUCLEOTIDE SEQUENCE [LARGE SCALE GENOMIC DNA]</scope>
    <source>
        <strain evidence="4 5">DSM 103394</strain>
    </source>
</reference>
<evidence type="ECO:0000256" key="2">
    <source>
        <dbReference type="PROSITE-ProRule" id="PRU00335"/>
    </source>
</evidence>
<dbReference type="PROSITE" id="PS01081">
    <property type="entry name" value="HTH_TETR_1"/>
    <property type="match status" value="1"/>
</dbReference>
<name>A0ABS4D090_9BACI</name>
<dbReference type="Gene3D" id="1.10.357.10">
    <property type="entry name" value="Tetracycline Repressor, domain 2"/>
    <property type="match status" value="1"/>
</dbReference>
<dbReference type="PRINTS" id="PR00455">
    <property type="entry name" value="HTHTETR"/>
</dbReference>
<organism evidence="4 5">
    <name type="scientific">Bacillus capparidis</name>
    <dbReference type="NCBI Taxonomy" id="1840411"/>
    <lineage>
        <taxon>Bacteria</taxon>
        <taxon>Bacillati</taxon>
        <taxon>Bacillota</taxon>
        <taxon>Bacilli</taxon>
        <taxon>Bacillales</taxon>
        <taxon>Bacillaceae</taxon>
        <taxon>Bacillus</taxon>
    </lineage>
</organism>
<dbReference type="PANTHER" id="PTHR30055:SF200">
    <property type="entry name" value="HTH-TYPE TRANSCRIPTIONAL REPRESSOR BDCR"/>
    <property type="match status" value="1"/>
</dbReference>
<feature type="domain" description="HTH tetR-type" evidence="3">
    <location>
        <begin position="9"/>
        <end position="69"/>
    </location>
</feature>
<evidence type="ECO:0000313" key="4">
    <source>
        <dbReference type="EMBL" id="MBP1083041.1"/>
    </source>
</evidence>
<dbReference type="PANTHER" id="PTHR30055">
    <property type="entry name" value="HTH-TYPE TRANSCRIPTIONAL REGULATOR RUTR"/>
    <property type="match status" value="1"/>
</dbReference>
<evidence type="ECO:0000259" key="3">
    <source>
        <dbReference type="PROSITE" id="PS50977"/>
    </source>
</evidence>
<dbReference type="EMBL" id="JAFDST010000004">
    <property type="protein sequence ID" value="MBP1083041.1"/>
    <property type="molecule type" value="Genomic_DNA"/>
</dbReference>
<dbReference type="InterPro" id="IPR050109">
    <property type="entry name" value="HTH-type_TetR-like_transc_reg"/>
</dbReference>
<proteinExistence type="predicted"/>